<accession>A0A0L8FQW8</accession>
<comment type="catalytic activity">
    <reaction evidence="1">
        <text>ATP + H2O = ADP + phosphate + H(+)</text>
        <dbReference type="Rhea" id="RHEA:13065"/>
        <dbReference type="ChEBI" id="CHEBI:15377"/>
        <dbReference type="ChEBI" id="CHEBI:15378"/>
        <dbReference type="ChEBI" id="CHEBI:30616"/>
        <dbReference type="ChEBI" id="CHEBI:43474"/>
        <dbReference type="ChEBI" id="CHEBI:456216"/>
        <dbReference type="EC" id="5.6.2.3"/>
    </reaction>
</comment>
<evidence type="ECO:0000256" key="1">
    <source>
        <dbReference type="RuleBase" id="RU363044"/>
    </source>
</evidence>
<keyword evidence="1" id="KW-0233">DNA recombination</keyword>
<dbReference type="PANTHER" id="PTHR10492:SF57">
    <property type="entry name" value="ATP-DEPENDENT DNA HELICASE"/>
    <property type="match status" value="1"/>
</dbReference>
<dbReference type="GO" id="GO:0043139">
    <property type="term" value="F:5'-3' DNA helicase activity"/>
    <property type="evidence" value="ECO:0007669"/>
    <property type="project" value="UniProtKB-EC"/>
</dbReference>
<dbReference type="AlphaFoldDB" id="A0A0L8FQW8"/>
<sequence length="358" mass="40565">MADQDVDEHPGIKFDNYLGRVYTVHPSQQECFYLHLLLHEVRGPTCFYYLKTFDGEYMDELFEDWKRQAQMQLIDIEDKIVSMGVNALPTYGLPQTLRGTSNSLPTYILQKMSYDIEALTRYVIQTEPKLLPDQQRSYCIIVDFRQHKGIALDVTSSGVAETLLPGGRTTQSTFKLLLNMTRSDIPTCHISKSSDNAKVLRRCQLIVLDECTMAHKGALEALEIRDCQDPLVGGVTLLLSGDFRQTLPVIPKGTRADEVRAYLKSSPLWHQVTILRLNTNVRAQLYGDQLSAKFAEDILTPGEGKMPLETREEIPLRPVCTIGSTVDDLKSVVFPNLRENYKNLSWLCEKAVIAPKNH</sequence>
<comment type="similarity">
    <text evidence="1">Belongs to the helicase family.</text>
</comment>
<keyword evidence="1" id="KW-0227">DNA damage</keyword>
<dbReference type="GO" id="GO:0000723">
    <property type="term" value="P:telomere maintenance"/>
    <property type="evidence" value="ECO:0007669"/>
    <property type="project" value="InterPro"/>
</dbReference>
<dbReference type="GO" id="GO:0006310">
    <property type="term" value="P:DNA recombination"/>
    <property type="evidence" value="ECO:0007669"/>
    <property type="project" value="UniProtKB-KW"/>
</dbReference>
<dbReference type="Pfam" id="PF05970">
    <property type="entry name" value="PIF1"/>
    <property type="match status" value="1"/>
</dbReference>
<keyword evidence="1" id="KW-0234">DNA repair</keyword>
<dbReference type="GO" id="GO:0016787">
    <property type="term" value="F:hydrolase activity"/>
    <property type="evidence" value="ECO:0007669"/>
    <property type="project" value="UniProtKB-KW"/>
</dbReference>
<dbReference type="InterPro" id="IPR010285">
    <property type="entry name" value="DNA_helicase_pif1-like_DEAD"/>
</dbReference>
<keyword evidence="1" id="KW-0347">Helicase</keyword>
<keyword evidence="1" id="KW-0067">ATP-binding</keyword>
<keyword evidence="1" id="KW-0547">Nucleotide-binding</keyword>
<gene>
    <name evidence="3" type="ORF">OCBIM_22010665mg</name>
</gene>
<organism evidence="3">
    <name type="scientific">Octopus bimaculoides</name>
    <name type="common">California two-spotted octopus</name>
    <dbReference type="NCBI Taxonomy" id="37653"/>
    <lineage>
        <taxon>Eukaryota</taxon>
        <taxon>Metazoa</taxon>
        <taxon>Spiralia</taxon>
        <taxon>Lophotrochozoa</taxon>
        <taxon>Mollusca</taxon>
        <taxon>Cephalopoda</taxon>
        <taxon>Coleoidea</taxon>
        <taxon>Octopodiformes</taxon>
        <taxon>Octopoda</taxon>
        <taxon>Incirrata</taxon>
        <taxon>Octopodidae</taxon>
        <taxon>Octopus</taxon>
    </lineage>
</organism>
<dbReference type="GO" id="GO:0006281">
    <property type="term" value="P:DNA repair"/>
    <property type="evidence" value="ECO:0007669"/>
    <property type="project" value="UniProtKB-KW"/>
</dbReference>
<dbReference type="OrthoDB" id="6145593at2759"/>
<evidence type="ECO:0000313" key="3">
    <source>
        <dbReference type="EMBL" id="KOF67053.1"/>
    </source>
</evidence>
<name>A0A0L8FQW8_OCTBM</name>
<dbReference type="GO" id="GO:0005524">
    <property type="term" value="F:ATP binding"/>
    <property type="evidence" value="ECO:0007669"/>
    <property type="project" value="UniProtKB-KW"/>
</dbReference>
<comment type="cofactor">
    <cofactor evidence="1">
        <name>Mg(2+)</name>
        <dbReference type="ChEBI" id="CHEBI:18420"/>
    </cofactor>
</comment>
<protein>
    <recommendedName>
        <fullName evidence="1">ATP-dependent DNA helicase</fullName>
        <ecNumber evidence="1">5.6.2.3</ecNumber>
    </recommendedName>
</protein>
<dbReference type="Gene3D" id="3.40.50.300">
    <property type="entry name" value="P-loop containing nucleotide triphosphate hydrolases"/>
    <property type="match status" value="1"/>
</dbReference>
<keyword evidence="1" id="KW-0378">Hydrolase</keyword>
<dbReference type="PANTHER" id="PTHR10492">
    <property type="match status" value="1"/>
</dbReference>
<dbReference type="EMBL" id="KQ427464">
    <property type="protein sequence ID" value="KOF67053.1"/>
    <property type="molecule type" value="Genomic_DNA"/>
</dbReference>
<feature type="domain" description="DNA helicase Pif1-like DEAD-box helicase" evidence="2">
    <location>
        <begin position="140"/>
        <end position="310"/>
    </location>
</feature>
<reference evidence="3" key="1">
    <citation type="submission" date="2015-07" db="EMBL/GenBank/DDBJ databases">
        <title>MeaNS - Measles Nucleotide Surveillance Program.</title>
        <authorList>
            <person name="Tran T."/>
            <person name="Druce J."/>
        </authorList>
    </citation>
    <scope>NUCLEOTIDE SEQUENCE</scope>
    <source>
        <strain evidence="3">UCB-OBI-ISO-001</strain>
        <tissue evidence="3">Gonad</tissue>
    </source>
</reference>
<evidence type="ECO:0000259" key="2">
    <source>
        <dbReference type="Pfam" id="PF05970"/>
    </source>
</evidence>
<proteinExistence type="inferred from homology"/>
<dbReference type="InterPro" id="IPR027417">
    <property type="entry name" value="P-loop_NTPase"/>
</dbReference>
<dbReference type="EMBL" id="KQ427464">
    <property type="protein sequence ID" value="KOF67054.1"/>
    <property type="molecule type" value="Genomic_DNA"/>
</dbReference>
<dbReference type="EC" id="5.6.2.3" evidence="1"/>